<dbReference type="Proteomes" id="UP001208935">
    <property type="component" value="Unassembled WGS sequence"/>
</dbReference>
<dbReference type="InterPro" id="IPR037185">
    <property type="entry name" value="EmrE-like"/>
</dbReference>
<feature type="transmembrane region" description="Helical" evidence="1">
    <location>
        <begin position="57"/>
        <end position="75"/>
    </location>
</feature>
<gene>
    <name evidence="3" type="ORF">D5039_19350</name>
</gene>
<feature type="domain" description="EamA" evidence="2">
    <location>
        <begin position="3"/>
        <end position="128"/>
    </location>
</feature>
<feature type="transmembrane region" description="Helical" evidence="1">
    <location>
        <begin position="254"/>
        <end position="274"/>
    </location>
</feature>
<evidence type="ECO:0000313" key="4">
    <source>
        <dbReference type="Proteomes" id="UP001208935"/>
    </source>
</evidence>
<sequence length="282" mass="30829">MAVAMLVSGSIGLFVVKSGQAPENVVFFRCAIACVCVLPICLFHGRKCRESMTSRKLAWMVVSGLFVVFNWIFLFNAFSMLSISLATIVYHVNPFIILLAGAFVFREKIALSDGVWTVLAFIGLLTIVGFGDARLALQEFAGIGLVLLATSLYSGSVLIAKKLSGIPPLFIVFVQTLAGALATFPITSITTMHPDVQQWQFIVALGVVHTAFLYWLIYSAISKIGLGTVAILTFLYPVSTVVIDYLFFDHVISIGESIGAMLILVSAVGVKLHWRMPWSPWR</sequence>
<name>A0ABT3KY04_9BURK</name>
<dbReference type="PANTHER" id="PTHR22911">
    <property type="entry name" value="ACYL-MALONYL CONDENSING ENZYME-RELATED"/>
    <property type="match status" value="1"/>
</dbReference>
<accession>A0ABT3KY04</accession>
<feature type="domain" description="EamA" evidence="2">
    <location>
        <begin position="142"/>
        <end position="270"/>
    </location>
</feature>
<dbReference type="SUPFAM" id="SSF103481">
    <property type="entry name" value="Multidrug resistance efflux transporter EmrE"/>
    <property type="match status" value="2"/>
</dbReference>
<keyword evidence="1" id="KW-1133">Transmembrane helix</keyword>
<dbReference type="EMBL" id="QZCW01000004">
    <property type="protein sequence ID" value="MCW5323214.1"/>
    <property type="molecule type" value="Genomic_DNA"/>
</dbReference>
<reference evidence="4" key="1">
    <citation type="submission" date="2023-07" db="EMBL/GenBank/DDBJ databases">
        <title>Verminephrobacter genomes.</title>
        <authorList>
            <person name="Lund M.B."/>
        </authorList>
    </citation>
    <scope>NUCLEOTIDE SEQUENCE [LARGE SCALE GENOMIC DNA]</scope>
    <source>
        <strain evidence="4">AtM5-05</strain>
    </source>
</reference>
<dbReference type="RefSeq" id="WP_086010023.1">
    <property type="nucleotide sequence ID" value="NZ_QZCW01000004.1"/>
</dbReference>
<dbReference type="InterPro" id="IPR000620">
    <property type="entry name" value="EamA_dom"/>
</dbReference>
<feature type="transmembrane region" description="Helical" evidence="1">
    <location>
        <begin position="199"/>
        <end position="217"/>
    </location>
</feature>
<proteinExistence type="predicted"/>
<feature type="transmembrane region" description="Helical" evidence="1">
    <location>
        <begin position="115"/>
        <end position="134"/>
    </location>
</feature>
<feature type="transmembrane region" description="Helical" evidence="1">
    <location>
        <begin position="26"/>
        <end position="45"/>
    </location>
</feature>
<dbReference type="PANTHER" id="PTHR22911:SF102">
    <property type="entry name" value="MEMBRANE PROTEIN"/>
    <property type="match status" value="1"/>
</dbReference>
<evidence type="ECO:0000259" key="2">
    <source>
        <dbReference type="Pfam" id="PF00892"/>
    </source>
</evidence>
<organism evidence="3 4">
    <name type="scientific">Verminephrobacter aporrectodeae subsp. tuberculatae</name>
    <dbReference type="NCBI Taxonomy" id="1110392"/>
    <lineage>
        <taxon>Bacteria</taxon>
        <taxon>Pseudomonadati</taxon>
        <taxon>Pseudomonadota</taxon>
        <taxon>Betaproteobacteria</taxon>
        <taxon>Burkholderiales</taxon>
        <taxon>Comamonadaceae</taxon>
        <taxon>Verminephrobacter</taxon>
    </lineage>
</organism>
<keyword evidence="1" id="KW-0472">Membrane</keyword>
<protein>
    <submittedName>
        <fullName evidence="3">DMT family transporter</fullName>
    </submittedName>
</protein>
<keyword evidence="4" id="KW-1185">Reference proteome</keyword>
<evidence type="ECO:0000313" key="3">
    <source>
        <dbReference type="EMBL" id="MCW5323214.1"/>
    </source>
</evidence>
<comment type="caution">
    <text evidence="3">The sequence shown here is derived from an EMBL/GenBank/DDBJ whole genome shotgun (WGS) entry which is preliminary data.</text>
</comment>
<dbReference type="Gene3D" id="1.10.3730.20">
    <property type="match status" value="1"/>
</dbReference>
<feature type="transmembrane region" description="Helical" evidence="1">
    <location>
        <begin position="224"/>
        <end position="248"/>
    </location>
</feature>
<keyword evidence="1" id="KW-0812">Transmembrane</keyword>
<evidence type="ECO:0000256" key="1">
    <source>
        <dbReference type="SAM" id="Phobius"/>
    </source>
</evidence>
<feature type="transmembrane region" description="Helical" evidence="1">
    <location>
        <begin position="166"/>
        <end position="187"/>
    </location>
</feature>
<feature type="transmembrane region" description="Helical" evidence="1">
    <location>
        <begin position="140"/>
        <end position="159"/>
    </location>
</feature>
<feature type="transmembrane region" description="Helical" evidence="1">
    <location>
        <begin position="81"/>
        <end position="103"/>
    </location>
</feature>
<dbReference type="Pfam" id="PF00892">
    <property type="entry name" value="EamA"/>
    <property type="match status" value="2"/>
</dbReference>